<feature type="domain" description="Lipoyl-binding" evidence="2">
    <location>
        <begin position="75"/>
        <end position="150"/>
    </location>
</feature>
<dbReference type="SUPFAM" id="SSF51230">
    <property type="entry name" value="Single hybrid motif"/>
    <property type="match status" value="1"/>
</dbReference>
<dbReference type="FunFam" id="2.40.50.100:FF:000003">
    <property type="entry name" value="Acetyl-CoA carboxylase biotin carboxyl carrier protein"/>
    <property type="match status" value="1"/>
</dbReference>
<keyword evidence="1" id="KW-0092">Biotin</keyword>
<gene>
    <name evidence="3" type="ORF">B7O98_07860</name>
</gene>
<comment type="caution">
    <text evidence="3">The sequence shown here is derived from an EMBL/GenBank/DDBJ whole genome shotgun (WGS) entry which is preliminary data.</text>
</comment>
<sequence length="150" mass="16199">MSVKYMVEFENRKYEVEVREESRGAYKVLINGREYLVRVHESGVSTAVQSVEAVPPSNSSSSSVEVPTVTAPSTPSVVGAGNVIISEIPGKVLKVLVKEGDRVRVGDTVVTIESMKMELEIKSPKDGVVDKVLVKPGDSINVGDKLITLK</sequence>
<reference evidence="3 4" key="1">
    <citation type="journal article" date="2018" name="Syst. Appl. Microbiol.">
        <title>A new symbiotic nanoarchaeote (Candidatus Nanoclepta minutus) and its host (Zestosphaera tikiterensis gen. nov., sp. nov.) from a New Zealand hot spring.</title>
        <authorList>
            <person name="St John E."/>
            <person name="Liu Y."/>
            <person name="Podar M."/>
            <person name="Stott M.B."/>
            <person name="Meneghin J."/>
            <person name="Chen Z."/>
            <person name="Lagutin K."/>
            <person name="Mitchell K."/>
            <person name="Reysenbach A.L."/>
        </authorList>
    </citation>
    <scope>NUCLEOTIDE SEQUENCE [LARGE SCALE GENOMIC DNA]</scope>
    <source>
        <strain evidence="3">NZ3</strain>
    </source>
</reference>
<organism evidence="3 4">
    <name type="scientific">Zestosphaera tikiterensis</name>
    <dbReference type="NCBI Taxonomy" id="1973259"/>
    <lineage>
        <taxon>Archaea</taxon>
        <taxon>Thermoproteota</taxon>
        <taxon>Thermoprotei</taxon>
        <taxon>Desulfurococcales</taxon>
        <taxon>Desulfurococcaceae</taxon>
        <taxon>Zestosphaera</taxon>
    </lineage>
</organism>
<evidence type="ECO:0000313" key="4">
    <source>
        <dbReference type="Proteomes" id="UP000244093"/>
    </source>
</evidence>
<evidence type="ECO:0000256" key="1">
    <source>
        <dbReference type="ARBA" id="ARBA00023267"/>
    </source>
</evidence>
<dbReference type="AlphaFoldDB" id="A0A2R7Y6Q3"/>
<dbReference type="PANTHER" id="PTHR45266:SF3">
    <property type="entry name" value="OXALOACETATE DECARBOXYLASE ALPHA CHAIN"/>
    <property type="match status" value="1"/>
</dbReference>
<dbReference type="Gene3D" id="2.40.50.100">
    <property type="match status" value="1"/>
</dbReference>
<dbReference type="InterPro" id="IPR000089">
    <property type="entry name" value="Biotin_lipoyl"/>
</dbReference>
<dbReference type="Proteomes" id="UP000244093">
    <property type="component" value="Unassembled WGS sequence"/>
</dbReference>
<evidence type="ECO:0000259" key="2">
    <source>
        <dbReference type="PROSITE" id="PS50968"/>
    </source>
</evidence>
<accession>A0A2R7Y6Q3</accession>
<evidence type="ECO:0000313" key="3">
    <source>
        <dbReference type="EMBL" id="PUA32552.1"/>
    </source>
</evidence>
<dbReference type="PANTHER" id="PTHR45266">
    <property type="entry name" value="OXALOACETATE DECARBOXYLASE ALPHA CHAIN"/>
    <property type="match status" value="1"/>
</dbReference>
<protein>
    <recommendedName>
        <fullName evidence="2">Lipoyl-binding domain-containing protein</fullName>
    </recommendedName>
</protein>
<proteinExistence type="predicted"/>
<dbReference type="InterPro" id="IPR050709">
    <property type="entry name" value="Biotin_Carboxyl_Carrier/Decarb"/>
</dbReference>
<dbReference type="Pfam" id="PF00364">
    <property type="entry name" value="Biotin_lipoyl"/>
    <property type="match status" value="1"/>
</dbReference>
<dbReference type="EMBL" id="NBVN01000004">
    <property type="protein sequence ID" value="PUA32552.1"/>
    <property type="molecule type" value="Genomic_DNA"/>
</dbReference>
<dbReference type="InterPro" id="IPR011053">
    <property type="entry name" value="Single_hybrid_motif"/>
</dbReference>
<name>A0A2R7Y6Q3_9CREN</name>
<dbReference type="PROSITE" id="PS50968">
    <property type="entry name" value="BIOTINYL_LIPOYL"/>
    <property type="match status" value="1"/>
</dbReference>
<dbReference type="CDD" id="cd06850">
    <property type="entry name" value="biotinyl_domain"/>
    <property type="match status" value="1"/>
</dbReference>